<protein>
    <submittedName>
        <fullName evidence="1">ABC transporter ATP-binding protein</fullName>
    </submittedName>
</protein>
<dbReference type="EMBL" id="SRZB01000015">
    <property type="protein sequence ID" value="TGX98652.1"/>
    <property type="molecule type" value="Genomic_DNA"/>
</dbReference>
<keyword evidence="2" id="KW-1185">Reference proteome</keyword>
<sequence>MNEKKERSIKNREIYRRILRLIQPYRHLLILSLIFAVVSVVLTLYAPVLTGRGIDLVIGKGNVDFDGLRPILVRFALVVAATALAQWLMNLCNNKITYHVVKDIRTQAFEHLEELPLRYIDSLQYGEIISRVVADVDQFSDGLLMGFSQLFTGIITIFGTLGFMLGINVAITVFVVVMTPMSLFVASFIARRTFSMFRAQSEARAAMTGLVDEMVGNQKIVKAFSYEKEAEQRFQDINEKLRTSSLKAIFFSSLTNPSTRFVNNLVSTGVAIIGAVMAIRGRLTVGQLSCFVSYANQYTKPFNEISGVATEFQNAVVCAGRVFDLIDETPQAPDAPDALALTPERVDGSVELENVAFSYKKNAPLIQNLSLNVKPGQRIAIVGPTGCGKTTMINLLMRFYDVDAGEIRVSGYPIKSLTRDSLRRNYGMVLQETWLKAGTVAENIAYGKLDASREEIIQAAKEAHAHGFISRMPDGYDTQISESGGNLSQGQKQLLCIARVMLCLPPMLILDEATSSIDTRTEIRIQKAFARMMQGRTSFIVAHRLSTIKEADVILVMKDGHIIEQGNHETLLAEGGFYAELYNSQFARSV</sequence>
<reference evidence="1" key="1">
    <citation type="submission" date="2019-04" db="EMBL/GenBank/DDBJ databases">
        <title>Microbes associate with the intestines of laboratory mice.</title>
        <authorList>
            <person name="Navarre W."/>
            <person name="Wong E."/>
            <person name="Huang K."/>
            <person name="Tropini C."/>
            <person name="Ng K."/>
            <person name="Yu B."/>
        </authorList>
    </citation>
    <scope>NUCLEOTIDE SEQUENCE</scope>
    <source>
        <strain evidence="1">NM72_1-8</strain>
    </source>
</reference>
<name>A0AC61QZ51_9FIRM</name>
<organism evidence="1 2">
    <name type="scientific">Hominisplanchenecus murintestinalis</name>
    <dbReference type="NCBI Taxonomy" id="2941517"/>
    <lineage>
        <taxon>Bacteria</taxon>
        <taxon>Bacillati</taxon>
        <taxon>Bacillota</taxon>
        <taxon>Clostridia</taxon>
        <taxon>Lachnospirales</taxon>
        <taxon>Lachnospiraceae</taxon>
        <taxon>Hominisplanchenecus</taxon>
    </lineage>
</organism>
<gene>
    <name evidence="1" type="ORF">E5357_08255</name>
</gene>
<evidence type="ECO:0000313" key="1">
    <source>
        <dbReference type="EMBL" id="TGX98652.1"/>
    </source>
</evidence>
<keyword evidence="1" id="KW-0067">ATP-binding</keyword>
<evidence type="ECO:0000313" key="2">
    <source>
        <dbReference type="Proteomes" id="UP000307720"/>
    </source>
</evidence>
<proteinExistence type="predicted"/>
<dbReference type="Proteomes" id="UP000307720">
    <property type="component" value="Unassembled WGS sequence"/>
</dbReference>
<comment type="caution">
    <text evidence="1">The sequence shown here is derived from an EMBL/GenBank/DDBJ whole genome shotgun (WGS) entry which is preliminary data.</text>
</comment>
<accession>A0AC61QZ51</accession>
<keyword evidence="1" id="KW-0547">Nucleotide-binding</keyword>